<organism evidence="1 2">
    <name type="scientific">Grus japonensis</name>
    <name type="common">Japanese crane</name>
    <name type="synonym">Red-crowned crane</name>
    <dbReference type="NCBI Taxonomy" id="30415"/>
    <lineage>
        <taxon>Eukaryota</taxon>
        <taxon>Metazoa</taxon>
        <taxon>Chordata</taxon>
        <taxon>Craniata</taxon>
        <taxon>Vertebrata</taxon>
        <taxon>Euteleostomi</taxon>
        <taxon>Archelosauria</taxon>
        <taxon>Archosauria</taxon>
        <taxon>Dinosauria</taxon>
        <taxon>Saurischia</taxon>
        <taxon>Theropoda</taxon>
        <taxon>Coelurosauria</taxon>
        <taxon>Aves</taxon>
        <taxon>Neognathae</taxon>
        <taxon>Neoaves</taxon>
        <taxon>Gruiformes</taxon>
        <taxon>Gruidae</taxon>
        <taxon>Grus</taxon>
    </lineage>
</organism>
<name>A0ABC9WIT3_GRUJA</name>
<proteinExistence type="predicted"/>
<accession>A0ABC9WIT3</accession>
<comment type="caution">
    <text evidence="1">The sequence shown here is derived from an EMBL/GenBank/DDBJ whole genome shotgun (WGS) entry which is preliminary data.</text>
</comment>
<dbReference type="AlphaFoldDB" id="A0ABC9WIT3"/>
<dbReference type="Proteomes" id="UP001623348">
    <property type="component" value="Unassembled WGS sequence"/>
</dbReference>
<sequence length="86" mass="9720">MVNDATLSPGQEYRTNLLRITLGICSTVGNRPVLSPGQKANLILGYIKRSVASRSREGTLPLYSTHLQYRIQLWGPQYKKDMELLE</sequence>
<reference evidence="1 2" key="1">
    <citation type="submission" date="2024-06" db="EMBL/GenBank/DDBJ databases">
        <title>The draft genome of Grus japonensis, version 3.</title>
        <authorList>
            <person name="Nabeshima K."/>
            <person name="Suzuki S."/>
            <person name="Onuma M."/>
        </authorList>
    </citation>
    <scope>NUCLEOTIDE SEQUENCE [LARGE SCALE GENOMIC DNA]</scope>
    <source>
        <strain evidence="1 2">451A</strain>
    </source>
</reference>
<gene>
    <name evidence="1" type="ORF">GRJ2_001003300</name>
</gene>
<keyword evidence="2" id="KW-1185">Reference proteome</keyword>
<evidence type="ECO:0000313" key="2">
    <source>
        <dbReference type="Proteomes" id="UP001623348"/>
    </source>
</evidence>
<dbReference type="EMBL" id="BAAFJT010000003">
    <property type="protein sequence ID" value="GAB0185380.1"/>
    <property type="molecule type" value="Genomic_DNA"/>
</dbReference>
<protein>
    <submittedName>
        <fullName evidence="1">Mitochondrial enolase superfamily member 1</fullName>
    </submittedName>
</protein>
<evidence type="ECO:0000313" key="1">
    <source>
        <dbReference type="EMBL" id="GAB0185380.1"/>
    </source>
</evidence>